<dbReference type="Proteomes" id="UP000295764">
    <property type="component" value="Unassembled WGS sequence"/>
</dbReference>
<dbReference type="InterPro" id="IPR036779">
    <property type="entry name" value="LysM_dom_sf"/>
</dbReference>
<gene>
    <name evidence="3" type="ORF">EDF64_11374</name>
</gene>
<sequence>MQRATTQRAAPRRGRTATAAIIGTVVTGLLLTGCTAFGGDDSVPKPTRQSSVDGGGTPAPNATPGTEQVQAEHAVPAGTVVAETDAVSKSGDTSIHVRVVADDDGTFEARLSGYRTTEPQPMSIEFRRTAKYGDYWDNGAVATTTWTADQPAPTTVDLHEAGPHPDYLHDVVLVPAPSTSGDDAARPWVGSVLGLGVLHWTIPNPFPDMKVVVGKDRPGAYGYVFDQDGKRYDGHGTPTTYRVAHGDDQTTVAKRFGISIAELRWLNPTMQVRKNGWIYEDTTLDLVAAAR</sequence>
<proteinExistence type="predicted"/>
<organism evidence="3 4">
    <name type="scientific">Curtobacterium flaccumfaciens</name>
    <dbReference type="NCBI Taxonomy" id="2035"/>
    <lineage>
        <taxon>Bacteria</taxon>
        <taxon>Bacillati</taxon>
        <taxon>Actinomycetota</taxon>
        <taxon>Actinomycetes</taxon>
        <taxon>Micrococcales</taxon>
        <taxon>Microbacteriaceae</taxon>
        <taxon>Curtobacterium</taxon>
    </lineage>
</organism>
<dbReference type="SUPFAM" id="SSF54106">
    <property type="entry name" value="LysM domain"/>
    <property type="match status" value="1"/>
</dbReference>
<evidence type="ECO:0000256" key="1">
    <source>
        <dbReference type="SAM" id="MobiDB-lite"/>
    </source>
</evidence>
<dbReference type="AlphaFoldDB" id="A0A4R6DCP1"/>
<feature type="domain" description="LysM" evidence="2">
    <location>
        <begin position="239"/>
        <end position="286"/>
    </location>
</feature>
<dbReference type="PROSITE" id="PS51257">
    <property type="entry name" value="PROKAR_LIPOPROTEIN"/>
    <property type="match status" value="1"/>
</dbReference>
<name>A0A4R6DCP1_9MICO</name>
<dbReference type="RefSeq" id="WP_133520932.1">
    <property type="nucleotide sequence ID" value="NZ_SNVW01000013.1"/>
</dbReference>
<dbReference type="Gene3D" id="3.10.350.10">
    <property type="entry name" value="LysM domain"/>
    <property type="match status" value="1"/>
</dbReference>
<dbReference type="EMBL" id="SNVW01000013">
    <property type="protein sequence ID" value="TDN42297.1"/>
    <property type="molecule type" value="Genomic_DNA"/>
</dbReference>
<evidence type="ECO:0000313" key="3">
    <source>
        <dbReference type="EMBL" id="TDN42297.1"/>
    </source>
</evidence>
<evidence type="ECO:0000313" key="4">
    <source>
        <dbReference type="Proteomes" id="UP000295764"/>
    </source>
</evidence>
<dbReference type="OrthoDB" id="4977133at2"/>
<accession>A0A4R6DCP1</accession>
<protein>
    <recommendedName>
        <fullName evidence="2">LysM domain-containing protein</fullName>
    </recommendedName>
</protein>
<dbReference type="CDD" id="cd00118">
    <property type="entry name" value="LysM"/>
    <property type="match status" value="1"/>
</dbReference>
<evidence type="ECO:0000259" key="2">
    <source>
        <dbReference type="PROSITE" id="PS51782"/>
    </source>
</evidence>
<feature type="region of interest" description="Disordered" evidence="1">
    <location>
        <begin position="36"/>
        <end position="66"/>
    </location>
</feature>
<comment type="caution">
    <text evidence="3">The sequence shown here is derived from an EMBL/GenBank/DDBJ whole genome shotgun (WGS) entry which is preliminary data.</text>
</comment>
<dbReference type="PROSITE" id="PS51782">
    <property type="entry name" value="LYSM"/>
    <property type="match status" value="1"/>
</dbReference>
<reference evidence="3 4" key="1">
    <citation type="submission" date="2019-03" db="EMBL/GenBank/DDBJ databases">
        <title>Genomic analyses of the natural microbiome of Caenorhabditis elegans.</title>
        <authorList>
            <person name="Samuel B."/>
        </authorList>
    </citation>
    <scope>NUCLEOTIDE SEQUENCE [LARGE SCALE GENOMIC DNA]</scope>
    <source>
        <strain evidence="3 4">JUb65</strain>
    </source>
</reference>
<dbReference type="InterPro" id="IPR018392">
    <property type="entry name" value="LysM"/>
</dbReference>